<organism evidence="3 4">
    <name type="scientific">Youxingia wuxianensis</name>
    <dbReference type="NCBI Taxonomy" id="2763678"/>
    <lineage>
        <taxon>Bacteria</taxon>
        <taxon>Bacillati</taxon>
        <taxon>Bacillota</taxon>
        <taxon>Clostridia</taxon>
        <taxon>Eubacteriales</taxon>
        <taxon>Oscillospiraceae</taxon>
        <taxon>Youxingia</taxon>
    </lineage>
</organism>
<evidence type="ECO:0000313" key="3">
    <source>
        <dbReference type="EMBL" id="MBC8584737.1"/>
    </source>
</evidence>
<accession>A0A926EQC7</accession>
<dbReference type="EMBL" id="JACRTD010000002">
    <property type="protein sequence ID" value="MBC8584737.1"/>
    <property type="molecule type" value="Genomic_DNA"/>
</dbReference>
<dbReference type="PROSITE" id="PS51462">
    <property type="entry name" value="NUDIX"/>
    <property type="match status" value="1"/>
</dbReference>
<protein>
    <submittedName>
        <fullName evidence="3">NUDIX hydrolase</fullName>
    </submittedName>
</protein>
<dbReference type="CDD" id="cd03674">
    <property type="entry name" value="NUDIX_Hydrolase"/>
    <property type="match status" value="1"/>
</dbReference>
<feature type="domain" description="Nudix hydrolase" evidence="2">
    <location>
        <begin position="43"/>
        <end position="181"/>
    </location>
</feature>
<gene>
    <name evidence="3" type="ORF">H8705_03995</name>
</gene>
<dbReference type="Pfam" id="PF00293">
    <property type="entry name" value="NUDIX"/>
    <property type="match status" value="1"/>
</dbReference>
<comment type="similarity">
    <text evidence="1">Belongs to the Nudix hydrolase family.</text>
</comment>
<dbReference type="RefSeq" id="WP_262394557.1">
    <property type="nucleotide sequence ID" value="NZ_JACRTD010000002.1"/>
</dbReference>
<name>A0A926EQC7_9FIRM</name>
<sequence>MIELKLCIEEYLPCCEQEEKDRLQMLWLLNEYPDTIFTRENTLFHFVASGFILNEARNKTLMVYHNLYQSWSWTGGHADGEKDLLRVAMREAREETGLKYVAPLSEKIASLDILAVQGHRKRESYVGAHLHLSAGFVLAAREDAPIFIHPQENSGVQWIPLKDLEKMVREKWMLPVYKKLIQRVEKII</sequence>
<evidence type="ECO:0000256" key="1">
    <source>
        <dbReference type="ARBA" id="ARBA00005582"/>
    </source>
</evidence>
<dbReference type="Gene3D" id="3.90.79.10">
    <property type="entry name" value="Nucleoside Triphosphate Pyrophosphohydrolase"/>
    <property type="match status" value="1"/>
</dbReference>
<dbReference type="PANTHER" id="PTHR43736">
    <property type="entry name" value="ADP-RIBOSE PYROPHOSPHATASE"/>
    <property type="match status" value="1"/>
</dbReference>
<keyword evidence="4" id="KW-1185">Reference proteome</keyword>
<dbReference type="AlphaFoldDB" id="A0A926EQC7"/>
<dbReference type="GO" id="GO:0016787">
    <property type="term" value="F:hydrolase activity"/>
    <property type="evidence" value="ECO:0007669"/>
    <property type="project" value="UniProtKB-KW"/>
</dbReference>
<dbReference type="InterPro" id="IPR000086">
    <property type="entry name" value="NUDIX_hydrolase_dom"/>
</dbReference>
<dbReference type="Proteomes" id="UP000623678">
    <property type="component" value="Unassembled WGS sequence"/>
</dbReference>
<evidence type="ECO:0000259" key="2">
    <source>
        <dbReference type="PROSITE" id="PS51462"/>
    </source>
</evidence>
<dbReference type="PANTHER" id="PTHR43736:SF1">
    <property type="entry name" value="DIHYDRONEOPTERIN TRIPHOSPHATE DIPHOSPHATASE"/>
    <property type="match status" value="1"/>
</dbReference>
<comment type="caution">
    <text evidence="3">The sequence shown here is derived from an EMBL/GenBank/DDBJ whole genome shotgun (WGS) entry which is preliminary data.</text>
</comment>
<keyword evidence="3" id="KW-0378">Hydrolase</keyword>
<dbReference type="SUPFAM" id="SSF55811">
    <property type="entry name" value="Nudix"/>
    <property type="match status" value="1"/>
</dbReference>
<evidence type="ECO:0000313" key="4">
    <source>
        <dbReference type="Proteomes" id="UP000623678"/>
    </source>
</evidence>
<reference evidence="3" key="1">
    <citation type="submission" date="2020-08" db="EMBL/GenBank/DDBJ databases">
        <title>Genome public.</title>
        <authorList>
            <person name="Liu C."/>
            <person name="Sun Q."/>
        </authorList>
    </citation>
    <scope>NUCLEOTIDE SEQUENCE</scope>
    <source>
        <strain evidence="3">NSJ-64</strain>
    </source>
</reference>
<dbReference type="InterPro" id="IPR015797">
    <property type="entry name" value="NUDIX_hydrolase-like_dom_sf"/>
</dbReference>
<proteinExistence type="inferred from homology"/>